<feature type="chain" id="PRO_5041417186" evidence="1">
    <location>
        <begin position="20"/>
        <end position="185"/>
    </location>
</feature>
<dbReference type="Pfam" id="PF03713">
    <property type="entry name" value="DUF305"/>
    <property type="match status" value="1"/>
</dbReference>
<proteinExistence type="predicted"/>
<reference evidence="3" key="1">
    <citation type="submission" date="2022-01" db="EMBL/GenBank/DDBJ databases">
        <title>Antribacter sp. nov., isolated from Guizhou of China.</title>
        <authorList>
            <person name="Chengliang C."/>
            <person name="Ya Z."/>
        </authorList>
    </citation>
    <scope>NUCLEOTIDE SEQUENCE</scope>
    <source>
        <strain evidence="3">KLBMP 9083</strain>
    </source>
</reference>
<organism evidence="3 4">
    <name type="scientific">Antribacter soli</name>
    <dbReference type="NCBI Taxonomy" id="2910976"/>
    <lineage>
        <taxon>Bacteria</taxon>
        <taxon>Bacillati</taxon>
        <taxon>Actinomycetota</taxon>
        <taxon>Actinomycetes</taxon>
        <taxon>Micrococcales</taxon>
        <taxon>Promicromonosporaceae</taxon>
        <taxon>Antribacter</taxon>
    </lineage>
</organism>
<dbReference type="InterPro" id="IPR005183">
    <property type="entry name" value="DUF305_CopM-like"/>
</dbReference>
<evidence type="ECO:0000313" key="4">
    <source>
        <dbReference type="Proteomes" id="UP001165405"/>
    </source>
</evidence>
<accession>A0AA41QD37</accession>
<dbReference type="InterPro" id="IPR012347">
    <property type="entry name" value="Ferritin-like"/>
</dbReference>
<dbReference type="RefSeq" id="WP_236088166.1">
    <property type="nucleotide sequence ID" value="NZ_JAKGSG010000020.1"/>
</dbReference>
<feature type="domain" description="DUF305" evidence="2">
    <location>
        <begin position="43"/>
        <end position="183"/>
    </location>
</feature>
<dbReference type="EMBL" id="JAKGSG010000020">
    <property type="protein sequence ID" value="MCF4120396.1"/>
    <property type="molecule type" value="Genomic_DNA"/>
</dbReference>
<dbReference type="Gene3D" id="1.20.1260.10">
    <property type="match status" value="1"/>
</dbReference>
<dbReference type="Proteomes" id="UP001165405">
    <property type="component" value="Unassembled WGS sequence"/>
</dbReference>
<dbReference type="PANTHER" id="PTHR36933">
    <property type="entry name" value="SLL0788 PROTEIN"/>
    <property type="match status" value="1"/>
</dbReference>
<dbReference type="PANTHER" id="PTHR36933:SF1">
    <property type="entry name" value="SLL0788 PROTEIN"/>
    <property type="match status" value="1"/>
</dbReference>
<protein>
    <submittedName>
        <fullName evidence="3">DUF305 domain-containing protein</fullName>
    </submittedName>
</protein>
<name>A0AA41QD37_9MICO</name>
<evidence type="ECO:0000313" key="3">
    <source>
        <dbReference type="EMBL" id="MCF4120396.1"/>
    </source>
</evidence>
<evidence type="ECO:0000259" key="2">
    <source>
        <dbReference type="Pfam" id="PF03713"/>
    </source>
</evidence>
<keyword evidence="4" id="KW-1185">Reference proteome</keyword>
<keyword evidence="1" id="KW-0732">Signal</keyword>
<evidence type="ECO:0000256" key="1">
    <source>
        <dbReference type="SAM" id="SignalP"/>
    </source>
</evidence>
<gene>
    <name evidence="3" type="ORF">L1785_05335</name>
</gene>
<dbReference type="AlphaFoldDB" id="A0AA41QD37"/>
<sequence length="185" mass="19358">MKRILATAVAITSAALLTACSGDDSGMGNHGMDGTSADANSADVMFAQMMVPHHEQAIEMSDVLLAKDGVDPEVVDLAEQIKAAQGPEIEQMNEWLDEWGADMAGGMDHGDGMMSEADMEALADADGASAGDLYLEQMIEHHEGAIDMAESEVSDGKHEGAVAMAESIVETQTAEIATMQDMLAG</sequence>
<feature type="signal peptide" evidence="1">
    <location>
        <begin position="1"/>
        <end position="19"/>
    </location>
</feature>
<comment type="caution">
    <text evidence="3">The sequence shown here is derived from an EMBL/GenBank/DDBJ whole genome shotgun (WGS) entry which is preliminary data.</text>
</comment>
<dbReference type="PROSITE" id="PS51257">
    <property type="entry name" value="PROKAR_LIPOPROTEIN"/>
    <property type="match status" value="1"/>
</dbReference>